<keyword evidence="2" id="KW-1185">Reference proteome</keyword>
<reference evidence="2" key="1">
    <citation type="journal article" date="2012" name="MBio">
        <title>Comparative genome analysis of Trichophyton rubrum and related dermatophytes reveals candidate genes involved in infection.</title>
        <authorList>
            <person name="Martinez D.A."/>
            <person name="Oliver B.G."/>
            <person name="Graeser Y."/>
            <person name="Goldberg J.M."/>
            <person name="Li W."/>
            <person name="Martinez-Rossi N.M."/>
            <person name="Monod M."/>
            <person name="Shelest E."/>
            <person name="Barton R.C."/>
            <person name="Birch E."/>
            <person name="Brakhage A.A."/>
            <person name="Chen Z."/>
            <person name="Gurr S.J."/>
            <person name="Heiman D."/>
            <person name="Heitman J."/>
            <person name="Kosti I."/>
            <person name="Rossi A."/>
            <person name="Saif S."/>
            <person name="Samalova M."/>
            <person name="Saunders C.W."/>
            <person name="Shea T."/>
            <person name="Summerbell R.C."/>
            <person name="Xu J."/>
            <person name="Young S."/>
            <person name="Zeng Q."/>
            <person name="Birren B.W."/>
            <person name="Cuomo C.A."/>
            <person name="White T.C."/>
        </authorList>
    </citation>
    <scope>NUCLEOTIDE SEQUENCE [LARGE SCALE GENOMIC DNA]</scope>
    <source>
        <strain evidence="2">ATCC MYA-4604 / CBS 118893</strain>
    </source>
</reference>
<protein>
    <submittedName>
        <fullName evidence="1">Uncharacterized protein</fullName>
    </submittedName>
</protein>
<dbReference type="Proteomes" id="UP000002669">
    <property type="component" value="Unassembled WGS sequence"/>
</dbReference>
<dbReference type="InParanoid" id="E4V3F9"/>
<name>E4V3F9_ARTGP</name>
<sequence length="72" mass="8031">MGHLLLRVRLERCAIRLPNGMAGHSLTKTVWLFSYTFLTATKFQTDIISGEFLHKGTIPFEAPEALKSAKLG</sequence>
<dbReference type="GeneID" id="10025535"/>
<evidence type="ECO:0000313" key="1">
    <source>
        <dbReference type="EMBL" id="EFR04533.1"/>
    </source>
</evidence>
<evidence type="ECO:0000313" key="2">
    <source>
        <dbReference type="Proteomes" id="UP000002669"/>
    </source>
</evidence>
<dbReference type="VEuPathDB" id="FungiDB:MGYG_07538"/>
<dbReference type="EMBL" id="DS989828">
    <property type="protein sequence ID" value="EFR04533.1"/>
    <property type="molecule type" value="Genomic_DNA"/>
</dbReference>
<dbReference type="HOGENOM" id="CLU_2721735_0_0_1"/>
<organism evidence="2">
    <name type="scientific">Arthroderma gypseum (strain ATCC MYA-4604 / CBS 118893)</name>
    <name type="common">Microsporum gypseum</name>
    <dbReference type="NCBI Taxonomy" id="535722"/>
    <lineage>
        <taxon>Eukaryota</taxon>
        <taxon>Fungi</taxon>
        <taxon>Dikarya</taxon>
        <taxon>Ascomycota</taxon>
        <taxon>Pezizomycotina</taxon>
        <taxon>Eurotiomycetes</taxon>
        <taxon>Eurotiomycetidae</taxon>
        <taxon>Onygenales</taxon>
        <taxon>Arthrodermataceae</taxon>
        <taxon>Nannizzia</taxon>
    </lineage>
</organism>
<gene>
    <name evidence="1" type="ORF">MGYG_07538</name>
</gene>
<dbReference type="AlphaFoldDB" id="E4V3F9"/>
<accession>E4V3F9</accession>
<dbReference type="RefSeq" id="XP_003170296.1">
    <property type="nucleotide sequence ID" value="XM_003170248.1"/>
</dbReference>
<proteinExistence type="predicted"/>